<dbReference type="STRING" id="930131.SAMN05216389_101376"/>
<name>A0A1H9YFN2_9BACI</name>
<protein>
    <submittedName>
        <fullName evidence="1">Uncharacterized protein</fullName>
    </submittedName>
</protein>
<proteinExistence type="predicted"/>
<reference evidence="1 2" key="1">
    <citation type="submission" date="2016-10" db="EMBL/GenBank/DDBJ databases">
        <authorList>
            <person name="de Groot N.N."/>
        </authorList>
    </citation>
    <scope>NUCLEOTIDE SEQUENCE [LARGE SCALE GENOMIC DNA]</scope>
    <source>
        <strain evidence="1 2">IBRC-M 10780</strain>
    </source>
</reference>
<accession>A0A1H9YFN2</accession>
<evidence type="ECO:0000313" key="1">
    <source>
        <dbReference type="EMBL" id="SES67834.1"/>
    </source>
</evidence>
<gene>
    <name evidence="1" type="ORF">SAMN05216389_101376</name>
</gene>
<evidence type="ECO:0000313" key="2">
    <source>
        <dbReference type="Proteomes" id="UP000198618"/>
    </source>
</evidence>
<dbReference type="AlphaFoldDB" id="A0A1H9YFN2"/>
<dbReference type="EMBL" id="FOHE01000001">
    <property type="protein sequence ID" value="SES67834.1"/>
    <property type="molecule type" value="Genomic_DNA"/>
</dbReference>
<dbReference type="Proteomes" id="UP000198618">
    <property type="component" value="Unassembled WGS sequence"/>
</dbReference>
<sequence>MNITVSCSRGLYNEVEEGSVYNGSIITTIRT</sequence>
<keyword evidence="2" id="KW-1185">Reference proteome</keyword>
<organism evidence="1 2">
    <name type="scientific">Oceanobacillus limi</name>
    <dbReference type="NCBI Taxonomy" id="930131"/>
    <lineage>
        <taxon>Bacteria</taxon>
        <taxon>Bacillati</taxon>
        <taxon>Bacillota</taxon>
        <taxon>Bacilli</taxon>
        <taxon>Bacillales</taxon>
        <taxon>Bacillaceae</taxon>
        <taxon>Oceanobacillus</taxon>
    </lineage>
</organism>